<reference evidence="3" key="2">
    <citation type="submission" date="2025-09" db="UniProtKB">
        <authorList>
            <consortium name="Ensembl"/>
        </authorList>
    </citation>
    <scope>IDENTIFICATION</scope>
</reference>
<dbReference type="PANTHER" id="PTHR38000">
    <property type="entry name" value="RIKEN CDNA 2900092C05"/>
    <property type="match status" value="1"/>
</dbReference>
<evidence type="ECO:0000313" key="4">
    <source>
        <dbReference type="Proteomes" id="UP000694381"/>
    </source>
</evidence>
<evidence type="ECO:0000256" key="1">
    <source>
        <dbReference type="SAM" id="Phobius"/>
    </source>
</evidence>
<sequence length="179" mass="20417">MYKVQSSFMFLFCFLLKCLFHVCLSYTHGLYPVGKASLPGSHGQSQLLRSFSDKPRGLLSKIQSTRAPSQPTVSENFSFLGMIPRRSDLVQVITVACIAFSIALLSGLLIFYMIYRLVKAEEKQQLARLYENVEIPLIEEEGFDDSKDDSFHSHVENEELGKFISSVIRSKRRENILKK</sequence>
<keyword evidence="1" id="KW-1133">Transmembrane helix</keyword>
<dbReference type="InterPro" id="IPR037549">
    <property type="entry name" value="C19orf18"/>
</dbReference>
<keyword evidence="4" id="KW-1185">Reference proteome</keyword>
<dbReference type="OMA" id="HLCLPYA"/>
<dbReference type="GeneTree" id="ENSGT00390000018040"/>
<dbReference type="PANTHER" id="PTHR38000:SF1">
    <property type="entry name" value="RIKEN CDNA 2900092C05 GENE"/>
    <property type="match status" value="1"/>
</dbReference>
<name>A0A8C6QNS9_NANGA</name>
<dbReference type="AlphaFoldDB" id="A0A8C6QNS9"/>
<evidence type="ECO:0000313" key="3">
    <source>
        <dbReference type="Ensembl" id="ENSNGAP00000005914.1"/>
    </source>
</evidence>
<feature type="chain" id="PRO_5034957372" evidence="2">
    <location>
        <begin position="26"/>
        <end position="179"/>
    </location>
</feature>
<dbReference type="Pfam" id="PF17686">
    <property type="entry name" value="DUF5534"/>
    <property type="match status" value="1"/>
</dbReference>
<protein>
    <submittedName>
        <fullName evidence="3">RIKEN cDNA 2900092C05 gene</fullName>
    </submittedName>
</protein>
<keyword evidence="1" id="KW-0812">Transmembrane</keyword>
<organism evidence="3 4">
    <name type="scientific">Nannospalax galili</name>
    <name type="common">Northern Israeli blind subterranean mole rat</name>
    <name type="synonym">Spalax galili</name>
    <dbReference type="NCBI Taxonomy" id="1026970"/>
    <lineage>
        <taxon>Eukaryota</taxon>
        <taxon>Metazoa</taxon>
        <taxon>Chordata</taxon>
        <taxon>Craniata</taxon>
        <taxon>Vertebrata</taxon>
        <taxon>Euteleostomi</taxon>
        <taxon>Mammalia</taxon>
        <taxon>Eutheria</taxon>
        <taxon>Euarchontoglires</taxon>
        <taxon>Glires</taxon>
        <taxon>Rodentia</taxon>
        <taxon>Myomorpha</taxon>
        <taxon>Muroidea</taxon>
        <taxon>Spalacidae</taxon>
        <taxon>Spalacinae</taxon>
        <taxon>Nannospalax</taxon>
    </lineage>
</organism>
<keyword evidence="1" id="KW-0472">Membrane</keyword>
<dbReference type="Ensembl" id="ENSNGAT00000010377.1">
    <property type="protein sequence ID" value="ENSNGAP00000005914.1"/>
    <property type="gene ID" value="ENSNGAG00000008593.1"/>
</dbReference>
<accession>A0A8C6QNS9</accession>
<gene>
    <name evidence="3" type="primary">CUNH19orf18</name>
</gene>
<evidence type="ECO:0000256" key="2">
    <source>
        <dbReference type="SAM" id="SignalP"/>
    </source>
</evidence>
<dbReference type="Proteomes" id="UP000694381">
    <property type="component" value="Unassembled WGS sequence"/>
</dbReference>
<reference evidence="3" key="1">
    <citation type="submission" date="2025-08" db="UniProtKB">
        <authorList>
            <consortium name="Ensembl"/>
        </authorList>
    </citation>
    <scope>IDENTIFICATION</scope>
</reference>
<keyword evidence="2" id="KW-0732">Signal</keyword>
<feature type="transmembrane region" description="Helical" evidence="1">
    <location>
        <begin position="89"/>
        <end position="115"/>
    </location>
</feature>
<proteinExistence type="predicted"/>
<feature type="signal peptide" evidence="2">
    <location>
        <begin position="1"/>
        <end position="25"/>
    </location>
</feature>